<dbReference type="OrthoDB" id="431534at2759"/>
<evidence type="ECO:0000313" key="1">
    <source>
        <dbReference type="EMBL" id="CAE7162314.1"/>
    </source>
</evidence>
<organism evidence="1 2">
    <name type="scientific">Symbiodinium pilosum</name>
    <name type="common">Dinoflagellate</name>
    <dbReference type="NCBI Taxonomy" id="2952"/>
    <lineage>
        <taxon>Eukaryota</taxon>
        <taxon>Sar</taxon>
        <taxon>Alveolata</taxon>
        <taxon>Dinophyceae</taxon>
        <taxon>Suessiales</taxon>
        <taxon>Symbiodiniaceae</taxon>
        <taxon>Symbiodinium</taxon>
    </lineage>
</organism>
<evidence type="ECO:0000313" key="2">
    <source>
        <dbReference type="Proteomes" id="UP000649617"/>
    </source>
</evidence>
<accession>A0A812IU57</accession>
<reference evidence="1" key="1">
    <citation type="submission" date="2021-02" db="EMBL/GenBank/DDBJ databases">
        <authorList>
            <person name="Dougan E. K."/>
            <person name="Rhodes N."/>
            <person name="Thang M."/>
            <person name="Chan C."/>
        </authorList>
    </citation>
    <scope>NUCLEOTIDE SEQUENCE</scope>
</reference>
<name>A0A812IU57_SYMPI</name>
<protein>
    <submittedName>
        <fullName evidence="1">Uncharacterized protein</fullName>
    </submittedName>
</protein>
<gene>
    <name evidence="1" type="ORF">SPIL2461_LOCUS560</name>
</gene>
<dbReference type="EMBL" id="CAJNIZ010000449">
    <property type="protein sequence ID" value="CAE7162314.1"/>
    <property type="molecule type" value="Genomic_DNA"/>
</dbReference>
<dbReference type="AlphaFoldDB" id="A0A812IU57"/>
<dbReference type="Proteomes" id="UP000649617">
    <property type="component" value="Unassembled WGS sequence"/>
</dbReference>
<comment type="caution">
    <text evidence="1">The sequence shown here is derived from an EMBL/GenBank/DDBJ whole genome shotgun (WGS) entry which is preliminary data.</text>
</comment>
<proteinExistence type="predicted"/>
<keyword evidence="2" id="KW-1185">Reference proteome</keyword>
<sequence>MPLAPCVAPELSEDQCMLDLSNCSTLEPGHVCEIACQPPFVGSTPTYSIAVADPDAKSPFNFGSP</sequence>